<dbReference type="EMBL" id="JACHMH010000001">
    <property type="protein sequence ID" value="MBB4680411.1"/>
    <property type="molecule type" value="Genomic_DNA"/>
</dbReference>
<organism evidence="5 6">
    <name type="scientific">Crossiella cryophila</name>
    <dbReference type="NCBI Taxonomy" id="43355"/>
    <lineage>
        <taxon>Bacteria</taxon>
        <taxon>Bacillati</taxon>
        <taxon>Actinomycetota</taxon>
        <taxon>Actinomycetes</taxon>
        <taxon>Pseudonocardiales</taxon>
        <taxon>Pseudonocardiaceae</taxon>
        <taxon>Crossiella</taxon>
    </lineage>
</organism>
<evidence type="ECO:0000259" key="4">
    <source>
        <dbReference type="SMART" id="SM00984"/>
    </source>
</evidence>
<dbReference type="GO" id="GO:0000271">
    <property type="term" value="P:polysaccharide biosynthetic process"/>
    <property type="evidence" value="ECO:0007669"/>
    <property type="project" value="InterPro"/>
</dbReference>
<evidence type="ECO:0000256" key="1">
    <source>
        <dbReference type="ARBA" id="ARBA00023002"/>
    </source>
</evidence>
<dbReference type="SUPFAM" id="SSF51735">
    <property type="entry name" value="NAD(P)-binding Rossmann-fold domains"/>
    <property type="match status" value="1"/>
</dbReference>
<dbReference type="PIRSF" id="PIRSF000124">
    <property type="entry name" value="UDPglc_GDPman_dh"/>
    <property type="match status" value="1"/>
</dbReference>
<dbReference type="InterPro" id="IPR014027">
    <property type="entry name" value="UDP-Glc/GDP-Man_DH_C"/>
</dbReference>
<dbReference type="Gene3D" id="3.40.50.720">
    <property type="entry name" value="NAD(P)-binding Rossmann-like Domain"/>
    <property type="match status" value="2"/>
</dbReference>
<evidence type="ECO:0000313" key="6">
    <source>
        <dbReference type="Proteomes" id="UP000533598"/>
    </source>
</evidence>
<dbReference type="GO" id="GO:0016628">
    <property type="term" value="F:oxidoreductase activity, acting on the CH-CH group of donors, NAD or NADP as acceptor"/>
    <property type="evidence" value="ECO:0007669"/>
    <property type="project" value="InterPro"/>
</dbReference>
<dbReference type="InterPro" id="IPR036220">
    <property type="entry name" value="UDP-Glc/GDP-Man_DH_C_sf"/>
</dbReference>
<dbReference type="Pfam" id="PF00984">
    <property type="entry name" value="UDPG_MGDP_dh"/>
    <property type="match status" value="1"/>
</dbReference>
<dbReference type="PANTHER" id="PTHR43491">
    <property type="entry name" value="UDP-N-ACETYL-D-MANNOSAMINE DEHYDROGENASE"/>
    <property type="match status" value="1"/>
</dbReference>
<dbReference type="InterPro" id="IPR017476">
    <property type="entry name" value="UDP-Glc/GDP-Man"/>
</dbReference>
<keyword evidence="2" id="KW-0520">NAD</keyword>
<sequence length="418" mass="44097">MRLDLVVIGLGYVGLPLARLAGAAGLSVAGYDLSPTVVDNLGRGRSSTPDVAPAEVAAMLAAGFQATTDPAVLDAADTVVICVPTGLTSDGDPDLGHVRAAAHTVACRLRPGMLVVLESTSYPGTTDEVLRPILERGSGLRAGEDFHLGFSPERIDPGNRRYGPRNTPKVVSGHTPLCAKHVAAFYQDLVDTVIVASGTREAEMAKLLENTHRLVNIALVNEVAVFCRQLGIDVWDVLHCAATKPYGYAPFTPGPGVGGHCIPVDPRYLLSKAESAGFTFSLVNAALQVTERMPEYIADRAVELLAEAGGLAGAEVLLLGVTYKPDVPDLRGSPAFAVAEALRRRGADLRFHDPFAAEFVVAGAPVPRELDLAAGLGRADLTILLQNHRCYQPNRLARAARLLFDTRGTVPGGSVAHL</sequence>
<feature type="domain" description="UDP-glucose/GDP-mannose dehydrogenase C-terminal" evidence="4">
    <location>
        <begin position="317"/>
        <end position="412"/>
    </location>
</feature>
<evidence type="ECO:0000313" key="5">
    <source>
        <dbReference type="EMBL" id="MBB4680411.1"/>
    </source>
</evidence>
<dbReference type="Proteomes" id="UP000533598">
    <property type="component" value="Unassembled WGS sequence"/>
</dbReference>
<keyword evidence="6" id="KW-1185">Reference proteome</keyword>
<dbReference type="GO" id="GO:0016616">
    <property type="term" value="F:oxidoreductase activity, acting on the CH-OH group of donors, NAD or NADP as acceptor"/>
    <property type="evidence" value="ECO:0007669"/>
    <property type="project" value="InterPro"/>
</dbReference>
<dbReference type="SUPFAM" id="SSF48179">
    <property type="entry name" value="6-phosphogluconate dehydrogenase C-terminal domain-like"/>
    <property type="match status" value="1"/>
</dbReference>
<dbReference type="AlphaFoldDB" id="A0A7W7CFS7"/>
<reference evidence="5 6" key="1">
    <citation type="submission" date="2020-08" db="EMBL/GenBank/DDBJ databases">
        <title>Sequencing the genomes of 1000 actinobacteria strains.</title>
        <authorList>
            <person name="Klenk H.-P."/>
        </authorList>
    </citation>
    <scope>NUCLEOTIDE SEQUENCE [LARGE SCALE GENOMIC DNA]</scope>
    <source>
        <strain evidence="5 6">DSM 44230</strain>
    </source>
</reference>
<dbReference type="InterPro" id="IPR014026">
    <property type="entry name" value="UDP-Glc/GDP-Man_DH_dimer"/>
</dbReference>
<dbReference type="InterPro" id="IPR028359">
    <property type="entry name" value="UDP_ManNAc/GlcNAc_DH"/>
</dbReference>
<gene>
    <name evidence="5" type="ORF">HNR67_006529</name>
</gene>
<dbReference type="SMART" id="SM00984">
    <property type="entry name" value="UDPG_MGDP_dh_C"/>
    <property type="match status" value="1"/>
</dbReference>
<dbReference type="InterPro" id="IPR001732">
    <property type="entry name" value="UDP-Glc/GDP-Man_DH_N"/>
</dbReference>
<dbReference type="NCBIfam" id="TIGR03026">
    <property type="entry name" value="NDP-sugDHase"/>
    <property type="match status" value="1"/>
</dbReference>
<dbReference type="Pfam" id="PF03720">
    <property type="entry name" value="UDPG_MGDP_dh_C"/>
    <property type="match status" value="1"/>
</dbReference>
<dbReference type="InterPro" id="IPR008927">
    <property type="entry name" value="6-PGluconate_DH-like_C_sf"/>
</dbReference>
<name>A0A7W7CFS7_9PSEU</name>
<dbReference type="SUPFAM" id="SSF52413">
    <property type="entry name" value="UDP-glucose/GDP-mannose dehydrogenase C-terminal domain"/>
    <property type="match status" value="1"/>
</dbReference>
<evidence type="ECO:0000256" key="3">
    <source>
        <dbReference type="PIRNR" id="PIRNR000124"/>
    </source>
</evidence>
<evidence type="ECO:0000256" key="2">
    <source>
        <dbReference type="ARBA" id="ARBA00023027"/>
    </source>
</evidence>
<dbReference type="InterPro" id="IPR036291">
    <property type="entry name" value="NAD(P)-bd_dom_sf"/>
</dbReference>
<accession>A0A7W7CFS7</accession>
<proteinExistence type="inferred from homology"/>
<dbReference type="PANTHER" id="PTHR43491:SF1">
    <property type="entry name" value="UDP-N-ACETYL-D-MANNOSAMINE DEHYDROGENASE"/>
    <property type="match status" value="1"/>
</dbReference>
<keyword evidence="1" id="KW-0560">Oxidoreductase</keyword>
<dbReference type="PIRSF" id="PIRSF500136">
    <property type="entry name" value="UDP_ManNAc_DH"/>
    <property type="match status" value="1"/>
</dbReference>
<dbReference type="Pfam" id="PF03721">
    <property type="entry name" value="UDPG_MGDP_dh_N"/>
    <property type="match status" value="1"/>
</dbReference>
<dbReference type="GO" id="GO:0051287">
    <property type="term" value="F:NAD binding"/>
    <property type="evidence" value="ECO:0007669"/>
    <property type="project" value="InterPro"/>
</dbReference>
<dbReference type="RefSeq" id="WP_185006194.1">
    <property type="nucleotide sequence ID" value="NZ_BAAAUI010000005.1"/>
</dbReference>
<comment type="similarity">
    <text evidence="3">Belongs to the UDP-glucose/GDP-mannose dehydrogenase family.</text>
</comment>
<protein>
    <submittedName>
        <fullName evidence="5">Nucleotide sugar dehydrogenase</fullName>
    </submittedName>
</protein>
<comment type="caution">
    <text evidence="5">The sequence shown here is derived from an EMBL/GenBank/DDBJ whole genome shotgun (WGS) entry which is preliminary data.</text>
</comment>